<protein>
    <submittedName>
        <fullName evidence="1">Uncharacterized protein</fullName>
    </submittedName>
</protein>
<organism evidence="1">
    <name type="scientific">Rhizophora mucronata</name>
    <name type="common">Asiatic mangrove</name>
    <dbReference type="NCBI Taxonomy" id="61149"/>
    <lineage>
        <taxon>Eukaryota</taxon>
        <taxon>Viridiplantae</taxon>
        <taxon>Streptophyta</taxon>
        <taxon>Embryophyta</taxon>
        <taxon>Tracheophyta</taxon>
        <taxon>Spermatophyta</taxon>
        <taxon>Magnoliopsida</taxon>
        <taxon>eudicotyledons</taxon>
        <taxon>Gunneridae</taxon>
        <taxon>Pentapetalae</taxon>
        <taxon>rosids</taxon>
        <taxon>fabids</taxon>
        <taxon>Malpighiales</taxon>
        <taxon>Rhizophoraceae</taxon>
        <taxon>Rhizophora</taxon>
    </lineage>
</organism>
<reference evidence="1" key="1">
    <citation type="submission" date="2018-02" db="EMBL/GenBank/DDBJ databases">
        <title>Rhizophora mucronata_Transcriptome.</title>
        <authorList>
            <person name="Meera S.P."/>
            <person name="Sreeshan A."/>
            <person name="Augustine A."/>
        </authorList>
    </citation>
    <scope>NUCLEOTIDE SEQUENCE</scope>
    <source>
        <tissue evidence="1">Leaf</tissue>
    </source>
</reference>
<accession>A0A2P2NU44</accession>
<evidence type="ECO:0000313" key="1">
    <source>
        <dbReference type="EMBL" id="MBX45979.1"/>
    </source>
</evidence>
<sequence>MKANKSKPGSKLLLSRQ</sequence>
<proteinExistence type="predicted"/>
<name>A0A2P2NU44_RHIMU</name>
<dbReference type="AlphaFoldDB" id="A0A2P2NU44"/>
<dbReference type="EMBL" id="GGEC01065495">
    <property type="protein sequence ID" value="MBX45979.1"/>
    <property type="molecule type" value="Transcribed_RNA"/>
</dbReference>